<evidence type="ECO:0000256" key="1">
    <source>
        <dbReference type="SAM" id="MobiDB-lite"/>
    </source>
</evidence>
<name>A0A165X806_9AGAM</name>
<protein>
    <submittedName>
        <fullName evidence="2">Uncharacterized protein</fullName>
    </submittedName>
</protein>
<dbReference type="AlphaFoldDB" id="A0A165X806"/>
<gene>
    <name evidence="2" type="ORF">FIBSPDRAFT_874717</name>
</gene>
<feature type="region of interest" description="Disordered" evidence="1">
    <location>
        <begin position="28"/>
        <end position="96"/>
    </location>
</feature>
<evidence type="ECO:0000313" key="3">
    <source>
        <dbReference type="Proteomes" id="UP000076532"/>
    </source>
</evidence>
<accession>A0A165X806</accession>
<sequence>MTIITRRKAALRRNEGGQVSMYIIDDRGSPSKVGAGPALSAQRPIQPWPTLSSLSTLTDSTLSVGSHPSTIEAPRTPEPHQRGSWHPHLAPKRAPPLTRSPDRIGGHGINFWRNDDASGVFTRGMINGIFHERRDPHPRQLDGKEERAAMAARQAHLENRLIGPGRPSTRGENDFYMGSLLSDDDEAGQSMQEDESEGHSQLHPEDTIIIDHEALASALAPSLSGQAMGAESTILIDHSQATDGQRSLALCPRRQGRAPLGLRPTEPVV</sequence>
<feature type="compositionally biased region" description="Low complexity" evidence="1">
    <location>
        <begin position="50"/>
        <end position="63"/>
    </location>
</feature>
<evidence type="ECO:0000313" key="2">
    <source>
        <dbReference type="EMBL" id="KZP08297.1"/>
    </source>
</evidence>
<feature type="region of interest" description="Disordered" evidence="1">
    <location>
        <begin position="161"/>
        <end position="201"/>
    </location>
</feature>
<feature type="compositionally biased region" description="Acidic residues" evidence="1">
    <location>
        <begin position="182"/>
        <end position="196"/>
    </location>
</feature>
<dbReference type="Proteomes" id="UP000076532">
    <property type="component" value="Unassembled WGS sequence"/>
</dbReference>
<dbReference type="EMBL" id="KV417725">
    <property type="protein sequence ID" value="KZP08297.1"/>
    <property type="molecule type" value="Genomic_DNA"/>
</dbReference>
<dbReference type="OrthoDB" id="10442029at2759"/>
<keyword evidence="3" id="KW-1185">Reference proteome</keyword>
<proteinExistence type="predicted"/>
<reference evidence="2 3" key="1">
    <citation type="journal article" date="2016" name="Mol. Biol. Evol.">
        <title>Comparative Genomics of Early-Diverging Mushroom-Forming Fungi Provides Insights into the Origins of Lignocellulose Decay Capabilities.</title>
        <authorList>
            <person name="Nagy L.G."/>
            <person name="Riley R."/>
            <person name="Tritt A."/>
            <person name="Adam C."/>
            <person name="Daum C."/>
            <person name="Floudas D."/>
            <person name="Sun H."/>
            <person name="Yadav J.S."/>
            <person name="Pangilinan J."/>
            <person name="Larsson K.H."/>
            <person name="Matsuura K."/>
            <person name="Barry K."/>
            <person name="Labutti K."/>
            <person name="Kuo R."/>
            <person name="Ohm R.A."/>
            <person name="Bhattacharya S.S."/>
            <person name="Shirouzu T."/>
            <person name="Yoshinaga Y."/>
            <person name="Martin F.M."/>
            <person name="Grigoriev I.V."/>
            <person name="Hibbett D.S."/>
        </authorList>
    </citation>
    <scope>NUCLEOTIDE SEQUENCE [LARGE SCALE GENOMIC DNA]</scope>
    <source>
        <strain evidence="2 3">CBS 109695</strain>
    </source>
</reference>
<organism evidence="2 3">
    <name type="scientific">Athelia psychrophila</name>
    <dbReference type="NCBI Taxonomy" id="1759441"/>
    <lineage>
        <taxon>Eukaryota</taxon>
        <taxon>Fungi</taxon>
        <taxon>Dikarya</taxon>
        <taxon>Basidiomycota</taxon>
        <taxon>Agaricomycotina</taxon>
        <taxon>Agaricomycetes</taxon>
        <taxon>Agaricomycetidae</taxon>
        <taxon>Atheliales</taxon>
        <taxon>Atheliaceae</taxon>
        <taxon>Athelia</taxon>
    </lineage>
</organism>